<evidence type="ECO:0000313" key="2">
    <source>
        <dbReference type="EMBL" id="CAG9783793.1"/>
    </source>
</evidence>
<sequence length="165" mass="18343">MKILVFAVAALVAATAARPDGIYPSNVVTVPPNCPPGQEWINGKCREIWILANAQSDDESISPQNTIVVPPNCGPGQKLINGVCRDIWRLKEAQQLSEITNPEQSKLWSSLFNMLKSMEERLKRQTEENESTVEEFGVKNIITVPNQCPAGYRPDALGYCREIFV</sequence>
<evidence type="ECO:0000256" key="1">
    <source>
        <dbReference type="SAM" id="SignalP"/>
    </source>
</evidence>
<dbReference type="EMBL" id="OU893342">
    <property type="protein sequence ID" value="CAG9783793.1"/>
    <property type="molecule type" value="Genomic_DNA"/>
</dbReference>
<feature type="signal peptide" evidence="1">
    <location>
        <begin position="1"/>
        <end position="17"/>
    </location>
</feature>
<dbReference type="AlphaFoldDB" id="A0A9N9QUW3"/>
<proteinExistence type="predicted"/>
<organism evidence="2 3">
    <name type="scientific">Diatraea saccharalis</name>
    <name type="common">sugarcane borer</name>
    <dbReference type="NCBI Taxonomy" id="40085"/>
    <lineage>
        <taxon>Eukaryota</taxon>
        <taxon>Metazoa</taxon>
        <taxon>Ecdysozoa</taxon>
        <taxon>Arthropoda</taxon>
        <taxon>Hexapoda</taxon>
        <taxon>Insecta</taxon>
        <taxon>Pterygota</taxon>
        <taxon>Neoptera</taxon>
        <taxon>Endopterygota</taxon>
        <taxon>Lepidoptera</taxon>
        <taxon>Glossata</taxon>
        <taxon>Ditrysia</taxon>
        <taxon>Pyraloidea</taxon>
        <taxon>Crambidae</taxon>
        <taxon>Crambinae</taxon>
        <taxon>Diatraea</taxon>
    </lineage>
</organism>
<gene>
    <name evidence="2" type="ORF">DIATSA_LOCUS1939</name>
</gene>
<name>A0A9N9QUW3_9NEOP</name>
<keyword evidence="3" id="KW-1185">Reference proteome</keyword>
<protein>
    <submittedName>
        <fullName evidence="2">Uncharacterized protein</fullName>
    </submittedName>
</protein>
<dbReference type="Proteomes" id="UP001153714">
    <property type="component" value="Chromosome 11"/>
</dbReference>
<feature type="chain" id="PRO_5040450804" evidence="1">
    <location>
        <begin position="18"/>
        <end position="165"/>
    </location>
</feature>
<reference evidence="2" key="2">
    <citation type="submission" date="2022-10" db="EMBL/GenBank/DDBJ databases">
        <authorList>
            <consortium name="ENA_rothamsted_submissions"/>
            <consortium name="culmorum"/>
            <person name="King R."/>
        </authorList>
    </citation>
    <scope>NUCLEOTIDE SEQUENCE</scope>
</reference>
<reference evidence="2" key="1">
    <citation type="submission" date="2021-12" db="EMBL/GenBank/DDBJ databases">
        <authorList>
            <person name="King R."/>
        </authorList>
    </citation>
    <scope>NUCLEOTIDE SEQUENCE</scope>
</reference>
<evidence type="ECO:0000313" key="3">
    <source>
        <dbReference type="Proteomes" id="UP001153714"/>
    </source>
</evidence>
<accession>A0A9N9QUW3</accession>
<keyword evidence="1" id="KW-0732">Signal</keyword>
<dbReference type="OrthoDB" id="7385188at2759"/>